<comment type="caution">
    <text evidence="1">The sequence shown here is derived from an EMBL/GenBank/DDBJ whole genome shotgun (WGS) entry which is preliminary data.</text>
</comment>
<name>A0AAD3CEC3_9STRA</name>
<dbReference type="SUPFAM" id="SSF48403">
    <property type="entry name" value="Ankyrin repeat"/>
    <property type="match status" value="1"/>
</dbReference>
<accession>A0AAD3CEC3</accession>
<reference evidence="1 2" key="1">
    <citation type="journal article" date="2021" name="Sci. Rep.">
        <title>The genome of the diatom Chaetoceros tenuissimus carries an ancient integrated fragment of an extant virus.</title>
        <authorList>
            <person name="Hongo Y."/>
            <person name="Kimura K."/>
            <person name="Takaki Y."/>
            <person name="Yoshida Y."/>
            <person name="Baba S."/>
            <person name="Kobayashi G."/>
            <person name="Nagasaki K."/>
            <person name="Hano T."/>
            <person name="Tomaru Y."/>
        </authorList>
    </citation>
    <scope>NUCLEOTIDE SEQUENCE [LARGE SCALE GENOMIC DNA]</scope>
    <source>
        <strain evidence="1 2">NIES-3715</strain>
    </source>
</reference>
<sequence>MHELYDHKPSIEAVEKVVKEFTYPLKHKDGRFLPIQSAASVGFEYLPVLAKAGIKHEVGGEDARGGLLTADPSDADEQNALQDFVNSGAYDDDEEDVKMLDVLKELREADLLKKEDILKQNLLLYSCLSLSKARFEYLVSIDPDALIETKVRNTSLIHFFSSCKSEETEEIVKLLLKSGFKYHANIGGLLFIKDNHGTTAFDCMCNEKGVEKVMSMLHDMLSTKRGFPILHHVFVKAPQHILTFLQKFPWAYDLKDHNARTLHQAVLAAAPDVMKKNHMILASLSDNQIQTKDPVTTLYPFAAMAVGEHADLETTFHLLRRQPSVMDRYLTSDIDDSSNRSRKKRRIG</sequence>
<dbReference type="InterPro" id="IPR036770">
    <property type="entry name" value="Ankyrin_rpt-contain_sf"/>
</dbReference>
<keyword evidence="2" id="KW-1185">Reference proteome</keyword>
<dbReference type="AlphaFoldDB" id="A0AAD3CEC3"/>
<evidence type="ECO:0000313" key="1">
    <source>
        <dbReference type="EMBL" id="GFH44079.1"/>
    </source>
</evidence>
<dbReference type="Proteomes" id="UP001054902">
    <property type="component" value="Unassembled WGS sequence"/>
</dbReference>
<proteinExistence type="predicted"/>
<protein>
    <submittedName>
        <fullName evidence="1">Uncharacterized protein</fullName>
    </submittedName>
</protein>
<organism evidence="1 2">
    <name type="scientific">Chaetoceros tenuissimus</name>
    <dbReference type="NCBI Taxonomy" id="426638"/>
    <lineage>
        <taxon>Eukaryota</taxon>
        <taxon>Sar</taxon>
        <taxon>Stramenopiles</taxon>
        <taxon>Ochrophyta</taxon>
        <taxon>Bacillariophyta</taxon>
        <taxon>Coscinodiscophyceae</taxon>
        <taxon>Chaetocerotophycidae</taxon>
        <taxon>Chaetocerotales</taxon>
        <taxon>Chaetocerotaceae</taxon>
        <taxon>Chaetoceros</taxon>
    </lineage>
</organism>
<dbReference type="EMBL" id="BLLK01000019">
    <property type="protein sequence ID" value="GFH44079.1"/>
    <property type="molecule type" value="Genomic_DNA"/>
</dbReference>
<evidence type="ECO:0000313" key="2">
    <source>
        <dbReference type="Proteomes" id="UP001054902"/>
    </source>
</evidence>
<dbReference type="Gene3D" id="1.25.40.20">
    <property type="entry name" value="Ankyrin repeat-containing domain"/>
    <property type="match status" value="1"/>
</dbReference>
<gene>
    <name evidence="1" type="ORF">CTEN210_00553</name>
</gene>